<dbReference type="SMART" id="SM01019">
    <property type="entry name" value="B3"/>
    <property type="match status" value="1"/>
</dbReference>
<evidence type="ECO:0000259" key="7">
    <source>
        <dbReference type="PROSITE" id="PS50863"/>
    </source>
</evidence>
<feature type="non-terminal residue" evidence="9">
    <location>
        <position position="1"/>
    </location>
</feature>
<dbReference type="Pfam" id="PF00847">
    <property type="entry name" value="AP2"/>
    <property type="match status" value="1"/>
</dbReference>
<dbReference type="InterPro" id="IPR003340">
    <property type="entry name" value="B3_DNA-bd"/>
</dbReference>
<reference evidence="9 10" key="1">
    <citation type="journal article" date="2021" name="Nat. Plants">
        <title>The Taxus genome provides insights into paclitaxel biosynthesis.</title>
        <authorList>
            <person name="Xiong X."/>
            <person name="Gou J."/>
            <person name="Liao Q."/>
            <person name="Li Y."/>
            <person name="Zhou Q."/>
            <person name="Bi G."/>
            <person name="Li C."/>
            <person name="Du R."/>
            <person name="Wang X."/>
            <person name="Sun T."/>
            <person name="Guo L."/>
            <person name="Liang H."/>
            <person name="Lu P."/>
            <person name="Wu Y."/>
            <person name="Zhang Z."/>
            <person name="Ro D.K."/>
            <person name="Shang Y."/>
            <person name="Huang S."/>
            <person name="Yan J."/>
        </authorList>
    </citation>
    <scope>NUCLEOTIDE SEQUENCE [LARGE SCALE GENOMIC DNA]</scope>
    <source>
        <strain evidence="9">Ta-2019</strain>
    </source>
</reference>
<dbReference type="InterPro" id="IPR015300">
    <property type="entry name" value="DNA-bd_pseudobarrel_sf"/>
</dbReference>
<dbReference type="Gene3D" id="3.30.730.10">
    <property type="entry name" value="AP2/ERF domain"/>
    <property type="match status" value="1"/>
</dbReference>
<dbReference type="GO" id="GO:0005634">
    <property type="term" value="C:nucleus"/>
    <property type="evidence" value="ECO:0007669"/>
    <property type="project" value="UniProtKB-SubCell"/>
</dbReference>
<dbReference type="InterPro" id="IPR044800">
    <property type="entry name" value="LEC2-like"/>
</dbReference>
<dbReference type="InterPro" id="IPR036955">
    <property type="entry name" value="AP2/ERF_dom_sf"/>
</dbReference>
<dbReference type="CDD" id="cd10017">
    <property type="entry name" value="B3_DNA"/>
    <property type="match status" value="1"/>
</dbReference>
<dbReference type="PANTHER" id="PTHR31140:SF139">
    <property type="entry name" value="B3 DOMAIN-CONTAINING PROTEIN OS02G0455900-RELATED"/>
    <property type="match status" value="1"/>
</dbReference>
<evidence type="ECO:0000256" key="5">
    <source>
        <dbReference type="ARBA" id="ARBA00023242"/>
    </source>
</evidence>
<gene>
    <name evidence="9" type="ORF">KI387_027778</name>
</gene>
<evidence type="ECO:0000256" key="2">
    <source>
        <dbReference type="ARBA" id="ARBA00023015"/>
    </source>
</evidence>
<keyword evidence="10" id="KW-1185">Reference proteome</keyword>
<dbReference type="SUPFAM" id="SSF54171">
    <property type="entry name" value="DNA-binding domain"/>
    <property type="match status" value="1"/>
</dbReference>
<feature type="region of interest" description="Disordered" evidence="6">
    <location>
        <begin position="339"/>
        <end position="381"/>
    </location>
</feature>
<comment type="subcellular location">
    <subcellularLocation>
        <location evidence="1">Nucleus</location>
    </subcellularLocation>
</comment>
<feature type="compositionally biased region" description="Polar residues" evidence="6">
    <location>
        <begin position="339"/>
        <end position="350"/>
    </location>
</feature>
<dbReference type="SMART" id="SM00380">
    <property type="entry name" value="AP2"/>
    <property type="match status" value="1"/>
</dbReference>
<name>A0AA38FZW5_TAXCH</name>
<feature type="compositionally biased region" description="Polar residues" evidence="6">
    <location>
        <begin position="27"/>
        <end position="36"/>
    </location>
</feature>
<dbReference type="FunFam" id="3.30.730.10:FF:000008">
    <property type="entry name" value="AP2 domain-containing protein RAP2.8"/>
    <property type="match status" value="1"/>
</dbReference>
<dbReference type="GO" id="GO:0003677">
    <property type="term" value="F:DNA binding"/>
    <property type="evidence" value="ECO:0007669"/>
    <property type="project" value="UniProtKB-KW"/>
</dbReference>
<dbReference type="InterPro" id="IPR016177">
    <property type="entry name" value="DNA-bd_dom_sf"/>
</dbReference>
<evidence type="ECO:0000256" key="1">
    <source>
        <dbReference type="ARBA" id="ARBA00004123"/>
    </source>
</evidence>
<dbReference type="GO" id="GO:0003700">
    <property type="term" value="F:DNA-binding transcription factor activity"/>
    <property type="evidence" value="ECO:0007669"/>
    <property type="project" value="InterPro"/>
</dbReference>
<dbReference type="AlphaFoldDB" id="A0AA38FZW5"/>
<evidence type="ECO:0000259" key="8">
    <source>
        <dbReference type="PROSITE" id="PS51032"/>
    </source>
</evidence>
<organism evidence="9 10">
    <name type="scientific">Taxus chinensis</name>
    <name type="common">Chinese yew</name>
    <name type="synonym">Taxus wallichiana var. chinensis</name>
    <dbReference type="NCBI Taxonomy" id="29808"/>
    <lineage>
        <taxon>Eukaryota</taxon>
        <taxon>Viridiplantae</taxon>
        <taxon>Streptophyta</taxon>
        <taxon>Embryophyta</taxon>
        <taxon>Tracheophyta</taxon>
        <taxon>Spermatophyta</taxon>
        <taxon>Pinopsida</taxon>
        <taxon>Pinidae</taxon>
        <taxon>Conifers II</taxon>
        <taxon>Cupressales</taxon>
        <taxon>Taxaceae</taxon>
        <taxon>Taxus</taxon>
    </lineage>
</organism>
<protein>
    <submittedName>
        <fullName evidence="9">Uncharacterized protein</fullName>
    </submittedName>
</protein>
<dbReference type="PANTHER" id="PTHR31140">
    <property type="entry name" value="B3 DOMAIN-CONTAINING TRANSCRIPTION FACTOR ABI3"/>
    <property type="match status" value="1"/>
</dbReference>
<feature type="domain" description="TF-B3" evidence="7">
    <location>
        <begin position="206"/>
        <end position="309"/>
    </location>
</feature>
<evidence type="ECO:0000256" key="3">
    <source>
        <dbReference type="ARBA" id="ARBA00023125"/>
    </source>
</evidence>
<keyword evidence="4" id="KW-0804">Transcription</keyword>
<feature type="compositionally biased region" description="Polar residues" evidence="6">
    <location>
        <begin position="357"/>
        <end position="381"/>
    </location>
</feature>
<sequence>GSHGNVSLSPNVELSLGGCCAVESSTNSEASNYTRNSSSSSVPANGEPVTSFLESPTSGGIENKAFKRTDAGKLPSSQYKGVVPQPNGRWGAQIYERHQRVWLGTFNGEQEAAIAYDTAAHKFRGSDAITNFSPLHEAHPEAVFLLRHSKPEIVDMLRKHTFQDELEHSIKITNANATDVLNPNINVAGSNPSEADRATYPPEHLFQKAVTPSDVGKLNRLVIPKQHAENYFPHDMASGGKDVLLNFQDAAGKTWRFRYSYWNSSQSYVLTKGWSRYVKEKHLRAGDTVIFERSTSGSEQLYISLRRSACNALLSQPHKPAATGCFLLPRVFVSSQPPVQHTTVGHSSTPHPCADLPNSSVYSLDRQSSPSNDAKSSSIEFENQTRQNSVMLFGANIKA</sequence>
<feature type="domain" description="AP2/ERF" evidence="8">
    <location>
        <begin position="78"/>
        <end position="133"/>
    </location>
</feature>
<dbReference type="Proteomes" id="UP000824469">
    <property type="component" value="Unassembled WGS sequence"/>
</dbReference>
<keyword evidence="3" id="KW-0238">DNA-binding</keyword>
<dbReference type="SUPFAM" id="SSF101936">
    <property type="entry name" value="DNA-binding pseudobarrel domain"/>
    <property type="match status" value="1"/>
</dbReference>
<dbReference type="Gene3D" id="2.40.330.10">
    <property type="entry name" value="DNA-binding pseudobarrel domain"/>
    <property type="match status" value="1"/>
</dbReference>
<keyword evidence="2" id="KW-0805">Transcription regulation</keyword>
<dbReference type="PROSITE" id="PS51032">
    <property type="entry name" value="AP2_ERF"/>
    <property type="match status" value="1"/>
</dbReference>
<keyword evidence="5" id="KW-0539">Nucleus</keyword>
<dbReference type="Pfam" id="PF02362">
    <property type="entry name" value="B3"/>
    <property type="match status" value="1"/>
</dbReference>
<comment type="caution">
    <text evidence="9">The sequence shown here is derived from an EMBL/GenBank/DDBJ whole genome shotgun (WGS) entry which is preliminary data.</text>
</comment>
<feature type="region of interest" description="Disordered" evidence="6">
    <location>
        <begin position="27"/>
        <end position="88"/>
    </location>
</feature>
<evidence type="ECO:0000256" key="4">
    <source>
        <dbReference type="ARBA" id="ARBA00023163"/>
    </source>
</evidence>
<dbReference type="EMBL" id="JAHRHJ020000006">
    <property type="protein sequence ID" value="KAH9312743.1"/>
    <property type="molecule type" value="Genomic_DNA"/>
</dbReference>
<proteinExistence type="predicted"/>
<evidence type="ECO:0000313" key="9">
    <source>
        <dbReference type="EMBL" id="KAH9312743.1"/>
    </source>
</evidence>
<dbReference type="CDD" id="cd00018">
    <property type="entry name" value="AP2"/>
    <property type="match status" value="1"/>
</dbReference>
<dbReference type="PROSITE" id="PS50863">
    <property type="entry name" value="B3"/>
    <property type="match status" value="1"/>
</dbReference>
<accession>A0AA38FZW5</accession>
<evidence type="ECO:0000313" key="10">
    <source>
        <dbReference type="Proteomes" id="UP000824469"/>
    </source>
</evidence>
<evidence type="ECO:0000256" key="6">
    <source>
        <dbReference type="SAM" id="MobiDB-lite"/>
    </source>
</evidence>
<dbReference type="InterPro" id="IPR001471">
    <property type="entry name" value="AP2/ERF_dom"/>
</dbReference>